<feature type="repeat" description="WD" evidence="3">
    <location>
        <begin position="543"/>
        <end position="584"/>
    </location>
</feature>
<dbReference type="InterPro" id="IPR027417">
    <property type="entry name" value="P-loop_NTPase"/>
</dbReference>
<dbReference type="GO" id="GO:1990234">
    <property type="term" value="C:transferase complex"/>
    <property type="evidence" value="ECO:0007669"/>
    <property type="project" value="UniProtKB-ARBA"/>
</dbReference>
<feature type="repeat" description="WD" evidence="3">
    <location>
        <begin position="666"/>
        <end position="707"/>
    </location>
</feature>
<dbReference type="SUPFAM" id="SSF50978">
    <property type="entry name" value="WD40 repeat-like"/>
    <property type="match status" value="1"/>
</dbReference>
<dbReference type="AlphaFoldDB" id="A0A9Q5I177"/>
<dbReference type="OrthoDB" id="538223at2759"/>
<dbReference type="PANTHER" id="PTHR22847">
    <property type="entry name" value="WD40 REPEAT PROTEIN"/>
    <property type="match status" value="1"/>
</dbReference>
<dbReference type="PANTHER" id="PTHR22847:SF637">
    <property type="entry name" value="WD REPEAT DOMAIN 5B"/>
    <property type="match status" value="1"/>
</dbReference>
<evidence type="ECO:0000259" key="4">
    <source>
        <dbReference type="Pfam" id="PF24883"/>
    </source>
</evidence>
<dbReference type="Pfam" id="PF00400">
    <property type="entry name" value="WD40"/>
    <property type="match status" value="4"/>
</dbReference>
<keyword evidence="2" id="KW-0677">Repeat</keyword>
<dbReference type="PROSITE" id="PS00678">
    <property type="entry name" value="WD_REPEATS_1"/>
    <property type="match status" value="3"/>
</dbReference>
<dbReference type="Proteomes" id="UP000757232">
    <property type="component" value="Unassembled WGS sequence"/>
</dbReference>
<sequence>MRRLFQLKNLLKEVFKLFQNVYETDRRLVDLVRNMDAAFAFVADVQALPHKSESTHQAIAGLLKQTIECCLFVSRYAKRCFLKRMFEITSGQKIDEFEQALAHLPMLRQRPNPSPSDAFNRPTCLPETRVQMKEKILRWAFADNVQNIFWLHGVAGFGKSTVSTTIAQHFRDMSRLSAFLFFEREKRAIVSHQDNCLQAGTLRFVYQESILEGLDKDKIGMSTEGPIVIVLDALDECGTAEIRPALTQLFQKGFSKLPKNFRFLVTSQRESEIDRVLSSHPEITLLATELDCTSATSHRDVPSYLRIMMHTIVREQVEIPEDRSWDENITQLGKAAGGLFIRASTAVKMIRGSDNPFYHLKCLVSDSKSVSGFGLDKLFIDAVDANQIIVDRCLFVMENTLHFNMCNLETSSGRNADVPELVDRVMKCRPSHLEHVCIYWAWHLCDVPRSSDLLERVSDFASKRLLFWLEVLSLVKVFCRVANLSLLQVAMWIGLLGTDIVSFLEDAGDLATVPIMESTPHVCVTMIPLSKDESMTSEAYEGVGRARGGVRSVAVSPDGRVIASVAEDATIKVWHFHGGEEIMTLADNSLEVSFFPDGRRLASASSDGALRIWDVQTSEVILGPLRGQGDIYSVAISSGGTRIASGHLDGAIIVWDMTDGMELSRFVGHTDRVLYITFSPDGTLLASGSDDGSTRIWEMNSPRADLQNTC</sequence>
<comment type="caution">
    <text evidence="5">The sequence shown here is derived from an EMBL/GenBank/DDBJ whole genome shotgun (WGS) entry which is preliminary data.</text>
</comment>
<proteinExistence type="predicted"/>
<name>A0A9Q5I177_SANBA</name>
<dbReference type="InterPro" id="IPR019775">
    <property type="entry name" value="WD40_repeat_CS"/>
</dbReference>
<gene>
    <name evidence="5" type="ORF">A7U60_g3198</name>
</gene>
<organism evidence="5 6">
    <name type="scientific">Sanghuangporus baumii</name>
    <name type="common">Phellinus baumii</name>
    <dbReference type="NCBI Taxonomy" id="108892"/>
    <lineage>
        <taxon>Eukaryota</taxon>
        <taxon>Fungi</taxon>
        <taxon>Dikarya</taxon>
        <taxon>Basidiomycota</taxon>
        <taxon>Agaricomycotina</taxon>
        <taxon>Agaricomycetes</taxon>
        <taxon>Hymenochaetales</taxon>
        <taxon>Hymenochaetaceae</taxon>
        <taxon>Sanghuangporus</taxon>
    </lineage>
</organism>
<dbReference type="Pfam" id="PF24883">
    <property type="entry name" value="NPHP3_N"/>
    <property type="match status" value="2"/>
</dbReference>
<protein>
    <recommendedName>
        <fullName evidence="4">Nephrocystin 3-like N-terminal domain-containing protein</fullName>
    </recommendedName>
</protein>
<evidence type="ECO:0000256" key="3">
    <source>
        <dbReference type="PROSITE-ProRule" id="PRU00221"/>
    </source>
</evidence>
<evidence type="ECO:0000256" key="2">
    <source>
        <dbReference type="ARBA" id="ARBA00022737"/>
    </source>
</evidence>
<feature type="repeat" description="WD" evidence="3">
    <location>
        <begin position="592"/>
        <end position="623"/>
    </location>
</feature>
<feature type="domain" description="Nephrocystin 3-like N-terminal" evidence="4">
    <location>
        <begin position="133"/>
        <end position="188"/>
    </location>
</feature>
<reference evidence="5" key="1">
    <citation type="submission" date="2016-06" db="EMBL/GenBank/DDBJ databases">
        <title>Draft Genome sequence of the fungus Inonotus baumii.</title>
        <authorList>
            <person name="Zhu H."/>
            <person name="Lin W."/>
        </authorList>
    </citation>
    <scope>NUCLEOTIDE SEQUENCE</scope>
    <source>
        <strain evidence="5">821</strain>
    </source>
</reference>
<dbReference type="InterPro" id="IPR020472">
    <property type="entry name" value="WD40_PAC1"/>
</dbReference>
<dbReference type="PROSITE" id="PS50082">
    <property type="entry name" value="WD_REPEATS_2"/>
    <property type="match status" value="4"/>
</dbReference>
<accession>A0A9Q5I177</accession>
<keyword evidence="1 3" id="KW-0853">WD repeat</keyword>
<dbReference type="PRINTS" id="PR00320">
    <property type="entry name" value="GPROTEINBRPT"/>
</dbReference>
<evidence type="ECO:0000256" key="1">
    <source>
        <dbReference type="ARBA" id="ARBA00022574"/>
    </source>
</evidence>
<dbReference type="InterPro" id="IPR001680">
    <property type="entry name" value="WD40_rpt"/>
</dbReference>
<dbReference type="SMART" id="SM00320">
    <property type="entry name" value="WD40"/>
    <property type="match status" value="4"/>
</dbReference>
<evidence type="ECO:0000313" key="6">
    <source>
        <dbReference type="Proteomes" id="UP000757232"/>
    </source>
</evidence>
<dbReference type="InterPro" id="IPR036322">
    <property type="entry name" value="WD40_repeat_dom_sf"/>
</dbReference>
<dbReference type="Gene3D" id="2.130.10.10">
    <property type="entry name" value="YVTN repeat-like/Quinoprotein amine dehydrogenase"/>
    <property type="match status" value="1"/>
</dbReference>
<dbReference type="Gene3D" id="3.40.50.300">
    <property type="entry name" value="P-loop containing nucleotide triphosphate hydrolases"/>
    <property type="match status" value="1"/>
</dbReference>
<feature type="repeat" description="WD" evidence="3">
    <location>
        <begin position="631"/>
        <end position="665"/>
    </location>
</feature>
<dbReference type="EMBL" id="LNZH02000152">
    <property type="protein sequence ID" value="OCB89600.1"/>
    <property type="molecule type" value="Genomic_DNA"/>
</dbReference>
<dbReference type="InterPro" id="IPR015943">
    <property type="entry name" value="WD40/YVTN_repeat-like_dom_sf"/>
</dbReference>
<dbReference type="SUPFAM" id="SSF52540">
    <property type="entry name" value="P-loop containing nucleoside triphosphate hydrolases"/>
    <property type="match status" value="1"/>
</dbReference>
<evidence type="ECO:0000313" key="5">
    <source>
        <dbReference type="EMBL" id="OCB89600.1"/>
    </source>
</evidence>
<dbReference type="InterPro" id="IPR056884">
    <property type="entry name" value="NPHP3-like_N"/>
</dbReference>
<dbReference type="CDD" id="cd00200">
    <property type="entry name" value="WD40"/>
    <property type="match status" value="1"/>
</dbReference>
<dbReference type="PROSITE" id="PS50294">
    <property type="entry name" value="WD_REPEATS_REGION"/>
    <property type="match status" value="3"/>
</dbReference>
<feature type="domain" description="Nephrocystin 3-like N-terminal" evidence="4">
    <location>
        <begin position="221"/>
        <end position="267"/>
    </location>
</feature>
<keyword evidence="6" id="KW-1185">Reference proteome</keyword>